<dbReference type="InParanoid" id="A0A0M8KB77"/>
<protein>
    <recommendedName>
        <fullName evidence="3">Peptidase M1 membrane alanine aminopeptidase domain-containing protein</fullName>
    </recommendedName>
</protein>
<feature type="signal peptide" evidence="2">
    <location>
        <begin position="1"/>
        <end position="20"/>
    </location>
</feature>
<dbReference type="Pfam" id="PF01433">
    <property type="entry name" value="Peptidase_M1"/>
    <property type="match status" value="1"/>
</dbReference>
<dbReference type="GO" id="GO:0008237">
    <property type="term" value="F:metallopeptidase activity"/>
    <property type="evidence" value="ECO:0007669"/>
    <property type="project" value="InterPro"/>
</dbReference>
<dbReference type="CDD" id="cd09604">
    <property type="entry name" value="M1_APN_like"/>
    <property type="match status" value="1"/>
</dbReference>
<name>A0A0M8KB77_9CHLR</name>
<feature type="domain" description="Peptidase M1 membrane alanine aminopeptidase" evidence="3">
    <location>
        <begin position="306"/>
        <end position="512"/>
    </location>
</feature>
<evidence type="ECO:0000313" key="5">
    <source>
        <dbReference type="Proteomes" id="UP000037784"/>
    </source>
</evidence>
<comment type="caution">
    <text evidence="4">The sequence shown here is derived from an EMBL/GenBank/DDBJ whole genome shotgun (WGS) entry which is preliminary data.</text>
</comment>
<dbReference type="PANTHER" id="PTHR45726:SF3">
    <property type="entry name" value="LEUKOTRIENE A-4 HYDROLASE"/>
    <property type="match status" value="1"/>
</dbReference>
<dbReference type="OrthoDB" id="9814383at2"/>
<dbReference type="GO" id="GO:0008270">
    <property type="term" value="F:zinc ion binding"/>
    <property type="evidence" value="ECO:0007669"/>
    <property type="project" value="InterPro"/>
</dbReference>
<dbReference type="Gene3D" id="1.10.390.10">
    <property type="entry name" value="Neutral Protease Domain 2"/>
    <property type="match status" value="1"/>
</dbReference>
<feature type="region of interest" description="Disordered" evidence="1">
    <location>
        <begin position="23"/>
        <end position="47"/>
    </location>
</feature>
<dbReference type="InterPro" id="IPR042097">
    <property type="entry name" value="Aminopeptidase_N-like_N_sf"/>
</dbReference>
<dbReference type="Proteomes" id="UP000037784">
    <property type="component" value="Unassembled WGS sequence"/>
</dbReference>
<evidence type="ECO:0000313" key="4">
    <source>
        <dbReference type="EMBL" id="GAP64681.1"/>
    </source>
</evidence>
<dbReference type="PANTHER" id="PTHR45726">
    <property type="entry name" value="LEUKOTRIENE A-4 HYDROLASE"/>
    <property type="match status" value="1"/>
</dbReference>
<keyword evidence="5" id="KW-1185">Reference proteome</keyword>
<reference evidence="5" key="2">
    <citation type="submission" date="2015-08" db="EMBL/GenBank/DDBJ databases">
        <title>Draft Genome Sequence of a Heterotrophic Facultative Anaerobic Bacterium Ardenticatena maritima Strain 110S.</title>
        <authorList>
            <person name="Kawaichi S."/>
            <person name="Yoshida T."/>
            <person name="Sako Y."/>
            <person name="Nakamura R."/>
        </authorList>
    </citation>
    <scope>NUCLEOTIDE SEQUENCE [LARGE SCALE GENOMIC DNA]</scope>
    <source>
        <strain evidence="5">110S</strain>
    </source>
</reference>
<dbReference type="InterPro" id="IPR034015">
    <property type="entry name" value="M1_LTA4H"/>
</dbReference>
<dbReference type="AlphaFoldDB" id="A0A0M8KB77"/>
<evidence type="ECO:0000256" key="2">
    <source>
        <dbReference type="SAM" id="SignalP"/>
    </source>
</evidence>
<reference evidence="4 5" key="1">
    <citation type="journal article" date="2015" name="Genome Announc.">
        <title>Draft Genome Sequence of a Heterotrophic Facultative Anaerobic Thermophilic Bacterium, Ardenticatena maritima Strain 110ST.</title>
        <authorList>
            <person name="Kawaichi S."/>
            <person name="Yoshida T."/>
            <person name="Sako Y."/>
            <person name="Nakamura R."/>
        </authorList>
    </citation>
    <scope>NUCLEOTIDE SEQUENCE [LARGE SCALE GENOMIC DNA]</scope>
    <source>
        <strain evidence="4 5">110S</strain>
    </source>
</reference>
<dbReference type="PROSITE" id="PS51257">
    <property type="entry name" value="PROKAR_LIPOPROTEIN"/>
    <property type="match status" value="1"/>
</dbReference>
<dbReference type="SUPFAM" id="SSF63737">
    <property type="entry name" value="Leukotriene A4 hydrolase N-terminal domain"/>
    <property type="match status" value="1"/>
</dbReference>
<dbReference type="EMBL" id="BBZA01000298">
    <property type="protein sequence ID" value="GAP64681.1"/>
    <property type="molecule type" value="Genomic_DNA"/>
</dbReference>
<sequence length="516" mass="57166">MRKTVATSLLLLLWLSVACRQTPPTPTPTATPTATNTPTPTPTSHAQTGLLAACPVDEQQHAMREGVALAWEQLPLQACYDLWLDLRSIEEGTYEGKGVITFLNGSGAPLADIVLRLYPNADVIYGGALELLSVAVDGVNRSGEAILDDGTAWRIPLDTPLAPDSLHTLHVTFRGTLPVDFPADDIYGIFHLSRREPIAALANWYPMLAAWRNGAWDVRPVYAEGDAVVSLTSLYRVQVEHPPEWQIVSTGVALDETPTKKVLVSGPARDFTILASPAYRHHEQVVDGVRVHHWGFTDDTQLAESALRVAVDALRLFDERFGAYPYAELDAAAMPMQAAAGVEYPGLAIAAQNLYETEGGRRFLPVALAHEVAHQWWYAVVGSDVLAAPWQDEALTTFSSFLYFEVHDPSFYTQLLDVYRQRVEEFEARGAEPIAQPLAAFEGRGEAYGVVVYLKGALFFQALRERLGDEHFFAALQTYYREWQYRLAPPDALLNAFEEACACSLDAFYREWGVRQ</sequence>
<organism evidence="4 5">
    <name type="scientific">Ardenticatena maritima</name>
    <dbReference type="NCBI Taxonomy" id="872965"/>
    <lineage>
        <taxon>Bacteria</taxon>
        <taxon>Bacillati</taxon>
        <taxon>Chloroflexota</taxon>
        <taxon>Ardenticatenia</taxon>
        <taxon>Ardenticatenales</taxon>
        <taxon>Ardenticatenaceae</taxon>
        <taxon>Ardenticatena</taxon>
    </lineage>
</organism>
<dbReference type="InterPro" id="IPR014782">
    <property type="entry name" value="Peptidase_M1_dom"/>
</dbReference>
<gene>
    <name evidence="4" type="ORF">ARMA_3104</name>
</gene>
<dbReference type="RefSeq" id="WP_054494425.1">
    <property type="nucleotide sequence ID" value="NZ_BBZA01000298.1"/>
</dbReference>
<dbReference type="SUPFAM" id="SSF55486">
    <property type="entry name" value="Metalloproteases ('zincins'), catalytic domain"/>
    <property type="match status" value="1"/>
</dbReference>
<proteinExistence type="predicted"/>
<evidence type="ECO:0000259" key="3">
    <source>
        <dbReference type="Pfam" id="PF01433"/>
    </source>
</evidence>
<feature type="chain" id="PRO_5005817511" description="Peptidase M1 membrane alanine aminopeptidase domain-containing protein" evidence="2">
    <location>
        <begin position="21"/>
        <end position="516"/>
    </location>
</feature>
<dbReference type="InterPro" id="IPR027268">
    <property type="entry name" value="Peptidase_M4/M1_CTD_sf"/>
</dbReference>
<keyword evidence="2" id="KW-0732">Signal</keyword>
<evidence type="ECO:0000256" key="1">
    <source>
        <dbReference type="SAM" id="MobiDB-lite"/>
    </source>
</evidence>
<accession>A0A0M8KB77</accession>